<dbReference type="CDD" id="cd08276">
    <property type="entry name" value="MDR7"/>
    <property type="match status" value="1"/>
</dbReference>
<dbReference type="STRING" id="1121939.L861_09940"/>
<proteinExistence type="predicted"/>
<dbReference type="SMART" id="SM00829">
    <property type="entry name" value="PKS_ER"/>
    <property type="match status" value="1"/>
</dbReference>
<dbReference type="OrthoDB" id="9787435at2"/>
<dbReference type="InterPro" id="IPR052711">
    <property type="entry name" value="Zinc_ADH-like"/>
</dbReference>
<dbReference type="SUPFAM" id="SSF51735">
    <property type="entry name" value="NAD(P)-binding Rossmann-fold domains"/>
    <property type="match status" value="1"/>
</dbReference>
<dbReference type="PANTHER" id="PTHR45033">
    <property type="match status" value="1"/>
</dbReference>
<name>S2KL39_LITA3</name>
<dbReference type="InterPro" id="IPR013149">
    <property type="entry name" value="ADH-like_C"/>
</dbReference>
<keyword evidence="3" id="KW-1185">Reference proteome</keyword>
<dbReference type="Pfam" id="PF00107">
    <property type="entry name" value="ADH_zinc_N"/>
    <property type="match status" value="1"/>
</dbReference>
<organism evidence="2 3">
    <name type="scientific">Litchfieldella anticariensis (strain DSM 16096 / CECT 5854 / CIP 108499 / LMG 22089 / FP35)</name>
    <name type="common">Halomonas anticariensis</name>
    <dbReference type="NCBI Taxonomy" id="1121939"/>
    <lineage>
        <taxon>Bacteria</taxon>
        <taxon>Pseudomonadati</taxon>
        <taxon>Pseudomonadota</taxon>
        <taxon>Gammaproteobacteria</taxon>
        <taxon>Oceanospirillales</taxon>
        <taxon>Halomonadaceae</taxon>
        <taxon>Litchfieldella</taxon>
    </lineage>
</organism>
<dbReference type="InterPro" id="IPR011032">
    <property type="entry name" value="GroES-like_sf"/>
</dbReference>
<gene>
    <name evidence="2" type="ORF">L861_09940</name>
</gene>
<dbReference type="eggNOG" id="COG0604">
    <property type="taxonomic scope" value="Bacteria"/>
</dbReference>
<dbReference type="RefSeq" id="WP_016416591.1">
    <property type="nucleotide sequence ID" value="NZ_AUAB01000002.1"/>
</dbReference>
<dbReference type="Pfam" id="PF08240">
    <property type="entry name" value="ADH_N"/>
    <property type="match status" value="1"/>
</dbReference>
<evidence type="ECO:0000313" key="3">
    <source>
        <dbReference type="Proteomes" id="UP000014463"/>
    </source>
</evidence>
<protein>
    <recommendedName>
        <fullName evidence="1">Enoyl reductase (ER) domain-containing protein</fullName>
    </recommendedName>
</protein>
<dbReference type="InterPro" id="IPR036291">
    <property type="entry name" value="NAD(P)-bd_dom_sf"/>
</dbReference>
<dbReference type="PATRIC" id="fig|1121939.11.peg.2082"/>
<dbReference type="Proteomes" id="UP000014463">
    <property type="component" value="Unassembled WGS sequence"/>
</dbReference>
<comment type="caution">
    <text evidence="2">The sequence shown here is derived from an EMBL/GenBank/DDBJ whole genome shotgun (WGS) entry which is preliminary data.</text>
</comment>
<evidence type="ECO:0000313" key="2">
    <source>
        <dbReference type="EMBL" id="EPC02655.1"/>
    </source>
</evidence>
<accession>S2KL39</accession>
<dbReference type="GO" id="GO:0016491">
    <property type="term" value="F:oxidoreductase activity"/>
    <property type="evidence" value="ECO:0007669"/>
    <property type="project" value="InterPro"/>
</dbReference>
<reference evidence="2 3" key="1">
    <citation type="journal article" date="2013" name="Genome Announc.">
        <title>Draft genome sequence of the moderately halophilic gammaproteobacterium Halomonas anticariensis FP35.</title>
        <authorList>
            <person name="Tahrioui A."/>
            <person name="Quesada E."/>
            <person name="Llamas I."/>
        </authorList>
    </citation>
    <scope>NUCLEOTIDE SEQUENCE [LARGE SCALE GENOMIC DNA]</scope>
    <source>
        <strain evidence="3">DSM 16096 / CECT 5854 / LMG 22089 / FP35</strain>
    </source>
</reference>
<dbReference type="PANTHER" id="PTHR45033:SF2">
    <property type="entry name" value="ZINC-TYPE ALCOHOL DEHYDROGENASE-LIKE PROTEIN C1773.06C"/>
    <property type="match status" value="1"/>
</dbReference>
<dbReference type="Gene3D" id="3.40.50.720">
    <property type="entry name" value="NAD(P)-binding Rossmann-like Domain"/>
    <property type="match status" value="1"/>
</dbReference>
<dbReference type="EMBL" id="ASTJ01000024">
    <property type="protein sequence ID" value="EPC02655.1"/>
    <property type="molecule type" value="Genomic_DNA"/>
</dbReference>
<dbReference type="AlphaFoldDB" id="S2KL39"/>
<dbReference type="InterPro" id="IPR013154">
    <property type="entry name" value="ADH-like_N"/>
</dbReference>
<dbReference type="Gene3D" id="3.90.180.10">
    <property type="entry name" value="Medium-chain alcohol dehydrogenases, catalytic domain"/>
    <property type="match status" value="1"/>
</dbReference>
<feature type="domain" description="Enoyl reductase (ER)" evidence="1">
    <location>
        <begin position="10"/>
        <end position="333"/>
    </location>
</feature>
<evidence type="ECO:0000259" key="1">
    <source>
        <dbReference type="SMART" id="SM00829"/>
    </source>
</evidence>
<dbReference type="InterPro" id="IPR020843">
    <property type="entry name" value="ER"/>
</dbReference>
<dbReference type="SUPFAM" id="SSF50129">
    <property type="entry name" value="GroES-like"/>
    <property type="match status" value="1"/>
</dbReference>
<sequence length="338" mass="36174">MRAYELTGNGFEALIPINREDTSPGPGEVKIKTGVASINYRDYALIEGIYQPDLTKPFIPLSDGAGAVVEIGDDVTHFAIGDRVLGHYTTGWLDGPFVSTNHATKLGGPLDGWLAETVILPEAALLPVPDHMTLAEAATLPVSGLTAWTALDEPNDLTGKWVLIEGTGSVSLSALQIAHAVGAKTVVMSGRQDRHETLYELGATKIIDYHTTDDMVGAVLNATGNHGIDMAVEVLGGEQLLQTTAMMADEGSIAIVGFLKGFDVHGNLIGPLLARQLSLRAVSVGSRTQFERYLEFLSRNRIHPVVGTHFPFQEAATAIHDRGKTPSFGKPVIIFDNE</sequence>